<accession>A0A433N6B0</accession>
<gene>
    <name evidence="1" type="ORF">PCC6912_39780</name>
</gene>
<dbReference type="EMBL" id="RSCJ01000018">
    <property type="protein sequence ID" value="RUR77019.1"/>
    <property type="molecule type" value="Genomic_DNA"/>
</dbReference>
<name>A0A433N6B0_CHLFR</name>
<dbReference type="RefSeq" id="WP_127011353.1">
    <property type="nucleotide sequence ID" value="NZ_AJLN01000059.1"/>
</dbReference>
<dbReference type="AlphaFoldDB" id="A0A433N6B0"/>
<proteinExistence type="predicted"/>
<evidence type="ECO:0000313" key="1">
    <source>
        <dbReference type="EMBL" id="RUR77019.1"/>
    </source>
</evidence>
<keyword evidence="2" id="KW-1185">Reference proteome</keyword>
<sequence>MVRIKDPKTGLFVASGDRRLIKKSVMLNPEFVETLQAMREEGESLSDKVNEAIAYYLVTKFNPYPVSPVNVNKPTMHTSA</sequence>
<dbReference type="Proteomes" id="UP000268857">
    <property type="component" value="Unassembled WGS sequence"/>
</dbReference>
<dbReference type="STRING" id="211165.GCA_000317285_01751"/>
<organism evidence="1 2">
    <name type="scientific">Chlorogloeopsis fritschii PCC 6912</name>
    <dbReference type="NCBI Taxonomy" id="211165"/>
    <lineage>
        <taxon>Bacteria</taxon>
        <taxon>Bacillati</taxon>
        <taxon>Cyanobacteriota</taxon>
        <taxon>Cyanophyceae</taxon>
        <taxon>Nostocales</taxon>
        <taxon>Chlorogloeopsidaceae</taxon>
        <taxon>Chlorogloeopsis</taxon>
    </lineage>
</organism>
<reference evidence="1 2" key="1">
    <citation type="journal article" date="2019" name="Genome Biol. Evol.">
        <title>Day and night: Metabolic profiles and evolutionary relationships of six axenic non-marine cyanobacteria.</title>
        <authorList>
            <person name="Will S.E."/>
            <person name="Henke P."/>
            <person name="Boedeker C."/>
            <person name="Huang S."/>
            <person name="Brinkmann H."/>
            <person name="Rohde M."/>
            <person name="Jarek M."/>
            <person name="Friedl T."/>
            <person name="Seufert S."/>
            <person name="Schumacher M."/>
            <person name="Overmann J."/>
            <person name="Neumann-Schaal M."/>
            <person name="Petersen J."/>
        </authorList>
    </citation>
    <scope>NUCLEOTIDE SEQUENCE [LARGE SCALE GENOMIC DNA]</scope>
    <source>
        <strain evidence="1 2">PCC 6912</strain>
    </source>
</reference>
<protein>
    <submittedName>
        <fullName evidence="1">Uncharacterized protein</fullName>
    </submittedName>
</protein>
<comment type="caution">
    <text evidence="1">The sequence shown here is derived from an EMBL/GenBank/DDBJ whole genome shotgun (WGS) entry which is preliminary data.</text>
</comment>
<evidence type="ECO:0000313" key="2">
    <source>
        <dbReference type="Proteomes" id="UP000268857"/>
    </source>
</evidence>